<gene>
    <name evidence="3" type="ORF">E6O75_ATG01692</name>
</gene>
<dbReference type="Pfam" id="PF25534">
    <property type="entry name" value="DUF7918"/>
    <property type="match status" value="1"/>
</dbReference>
<feature type="domain" description="DUF7918" evidence="2">
    <location>
        <begin position="9"/>
        <end position="229"/>
    </location>
</feature>
<dbReference type="AlphaFoldDB" id="A0A4Z1NYE2"/>
<feature type="region of interest" description="Disordered" evidence="1">
    <location>
        <begin position="260"/>
        <end position="306"/>
    </location>
</feature>
<keyword evidence="4" id="KW-1185">Reference proteome</keyword>
<evidence type="ECO:0000256" key="1">
    <source>
        <dbReference type="SAM" id="MobiDB-lite"/>
    </source>
</evidence>
<keyword evidence="3" id="KW-0378">Hydrolase</keyword>
<dbReference type="GO" id="GO:0004386">
    <property type="term" value="F:helicase activity"/>
    <property type="evidence" value="ECO:0007669"/>
    <property type="project" value="UniProtKB-KW"/>
</dbReference>
<evidence type="ECO:0000313" key="4">
    <source>
        <dbReference type="Proteomes" id="UP000298493"/>
    </source>
</evidence>
<evidence type="ECO:0000313" key="3">
    <source>
        <dbReference type="EMBL" id="TID13714.1"/>
    </source>
</evidence>
<name>A0A4Z1NYE2_9PEZI</name>
<dbReference type="Proteomes" id="UP000298493">
    <property type="component" value="Unassembled WGS sequence"/>
</dbReference>
<proteinExistence type="predicted"/>
<keyword evidence="3" id="KW-0347">Helicase</keyword>
<organism evidence="3 4">
    <name type="scientific">Venturia nashicola</name>
    <dbReference type="NCBI Taxonomy" id="86259"/>
    <lineage>
        <taxon>Eukaryota</taxon>
        <taxon>Fungi</taxon>
        <taxon>Dikarya</taxon>
        <taxon>Ascomycota</taxon>
        <taxon>Pezizomycotina</taxon>
        <taxon>Dothideomycetes</taxon>
        <taxon>Pleosporomycetidae</taxon>
        <taxon>Venturiales</taxon>
        <taxon>Venturiaceae</taxon>
        <taxon>Venturia</taxon>
    </lineage>
</organism>
<reference evidence="3 4" key="1">
    <citation type="submission" date="2019-04" db="EMBL/GenBank/DDBJ databases">
        <title>High contiguity whole genome sequence and gene annotation resource for two Venturia nashicola isolates.</title>
        <authorList>
            <person name="Prokchorchik M."/>
            <person name="Won K."/>
            <person name="Lee Y."/>
            <person name="Choi E.D."/>
            <person name="Segonzac C."/>
            <person name="Sohn K.H."/>
        </authorList>
    </citation>
    <scope>NUCLEOTIDE SEQUENCE [LARGE SCALE GENOMIC DNA]</scope>
    <source>
        <strain evidence="3 4">PRI2</strain>
    </source>
</reference>
<keyword evidence="3" id="KW-0547">Nucleotide-binding</keyword>
<evidence type="ECO:0000259" key="2">
    <source>
        <dbReference type="Pfam" id="PF25534"/>
    </source>
</evidence>
<keyword evidence="3" id="KW-0067">ATP-binding</keyword>
<comment type="caution">
    <text evidence="3">The sequence shown here is derived from an EMBL/GenBank/DDBJ whole genome shotgun (WGS) entry which is preliminary data.</text>
</comment>
<dbReference type="PANTHER" id="PTHR36223:SF1">
    <property type="entry name" value="TRANSCRIPTION ELONGATION FACTOR EAF N-TERMINAL DOMAIN-CONTAINING PROTEIN"/>
    <property type="match status" value="1"/>
</dbReference>
<protein>
    <submittedName>
        <fullName evidence="3">ATP-dependent RNA helicase</fullName>
    </submittedName>
</protein>
<dbReference type="EMBL" id="SNSC02000025">
    <property type="protein sequence ID" value="TID13714.1"/>
    <property type="molecule type" value="Genomic_DNA"/>
</dbReference>
<accession>A0A4Z1NYE2</accession>
<dbReference type="PANTHER" id="PTHR36223">
    <property type="entry name" value="BETA-LACTAMASE-TYPE TRANSPEPTIDASE FOLD DOMAIN CONTAINING PROTEIN"/>
    <property type="match status" value="1"/>
</dbReference>
<dbReference type="InterPro" id="IPR057678">
    <property type="entry name" value="DUF7918"/>
</dbReference>
<sequence length="306" mass="34511">MAIFPGLPGFEAAVVVNGLVCAEHSPPDDMNDDEPKLVTTYIEATPGAKFAIHIWVRPETIALWNYDLCVWVRVDGQIVGKPLWRRKKGGRVKPRIVLGVEEKSGSSWTRRDLIFCNLNKGKMINKELREKVAKLGQITVEFFRCVIKRKKADLQGYGWNDGVDTVPEKALKGKALSHATSLSETATVVPAPCRYTSDHIDGRNDPYATICFQYRSLNDLKAEMIIPRSPSPIPLAERTPTTLEEALEVIRIQREQASNIQQENIRMKRERASSPPSIHEDNEDLSIIEPTPKRRRVTDTIDLTDD</sequence>